<dbReference type="Pfam" id="PF24476">
    <property type="entry name" value="DUF7580"/>
    <property type="match status" value="1"/>
</dbReference>
<gene>
    <name evidence="2" type="ORF">FGG08_002549</name>
</gene>
<dbReference type="PANTHER" id="PTHR35186">
    <property type="entry name" value="ANK_REP_REGION DOMAIN-CONTAINING PROTEIN"/>
    <property type="match status" value="1"/>
</dbReference>
<evidence type="ECO:0000259" key="1">
    <source>
        <dbReference type="Pfam" id="PF24476"/>
    </source>
</evidence>
<evidence type="ECO:0000313" key="2">
    <source>
        <dbReference type="EMBL" id="KAH0543123.1"/>
    </source>
</evidence>
<evidence type="ECO:0000313" key="3">
    <source>
        <dbReference type="Proteomes" id="UP000698800"/>
    </source>
</evidence>
<keyword evidence="3" id="KW-1185">Reference proteome</keyword>
<sequence>MKDYESVFENLHTSFITGLSIYRDSCEQLLSPLMLPDNKFYELLEKPEGNAWKDAELGESLHERLGSDYGPYRSSIKQLNKKIILFSKKLKLDDDMRPPWITKDGTVDVAARDRFFGKPLTRIKGGFDSNRYANLLAEIVGDINQVAALTKGAIALEPLRLERKRRINAAYWVSIRDHARRLFETLSSRWSCACSCKNPHRAHLRLDVRNGGETRDRSIRFGFLFSFDINASTAASLPWDWRDVEIEPLQTPNTPCTLALTLAFAVLQLHDTPWLSRSWGMKDIYFIKSKEISLVSQPYVSKSFAPTPCPKQSTQLKSRSFIKNEMVFALGIALLELSYGKPILSFKTAEDLDSQGNETNFTEFSIANRLIETIETRELTNYARAVIRCIRCNFETFTYSLDDDDFRERFYQSVILPLQQDYEYATSASGQTY</sequence>
<reference evidence="2" key="1">
    <citation type="submission" date="2021-03" db="EMBL/GenBank/DDBJ databases">
        <title>Comparative genomics and phylogenomic investigation of the class Geoglossomycetes provide insights into ecological specialization and systematics.</title>
        <authorList>
            <person name="Melie T."/>
            <person name="Pirro S."/>
            <person name="Miller A.N."/>
            <person name="Quandt A."/>
        </authorList>
    </citation>
    <scope>NUCLEOTIDE SEQUENCE</scope>
    <source>
        <strain evidence="2">GBOQ0MN5Z8</strain>
    </source>
</reference>
<dbReference type="EMBL" id="JAGHQL010000039">
    <property type="protein sequence ID" value="KAH0543123.1"/>
    <property type="molecule type" value="Genomic_DNA"/>
</dbReference>
<name>A0A9P8I641_9PEZI</name>
<dbReference type="AlphaFoldDB" id="A0A9P8I641"/>
<dbReference type="Proteomes" id="UP000698800">
    <property type="component" value="Unassembled WGS sequence"/>
</dbReference>
<feature type="domain" description="DUF7580" evidence="1">
    <location>
        <begin position="257"/>
        <end position="422"/>
    </location>
</feature>
<accession>A0A9P8I641</accession>
<dbReference type="PANTHER" id="PTHR35186:SF4">
    <property type="entry name" value="PRION-INHIBITION AND PROPAGATION HELO DOMAIN-CONTAINING PROTEIN"/>
    <property type="match status" value="1"/>
</dbReference>
<dbReference type="OrthoDB" id="3565018at2759"/>
<organism evidence="2 3">
    <name type="scientific">Glutinoglossum americanum</name>
    <dbReference type="NCBI Taxonomy" id="1670608"/>
    <lineage>
        <taxon>Eukaryota</taxon>
        <taxon>Fungi</taxon>
        <taxon>Dikarya</taxon>
        <taxon>Ascomycota</taxon>
        <taxon>Pezizomycotina</taxon>
        <taxon>Geoglossomycetes</taxon>
        <taxon>Geoglossales</taxon>
        <taxon>Geoglossaceae</taxon>
        <taxon>Glutinoglossum</taxon>
    </lineage>
</organism>
<dbReference type="InterPro" id="IPR056002">
    <property type="entry name" value="DUF7580"/>
</dbReference>
<protein>
    <recommendedName>
        <fullName evidence="1">DUF7580 domain-containing protein</fullName>
    </recommendedName>
</protein>
<comment type="caution">
    <text evidence="2">The sequence shown here is derived from an EMBL/GenBank/DDBJ whole genome shotgun (WGS) entry which is preliminary data.</text>
</comment>
<proteinExistence type="predicted"/>